<comment type="caution">
    <text evidence="2">The sequence shown here is derived from an EMBL/GenBank/DDBJ whole genome shotgun (WGS) entry which is preliminary data.</text>
</comment>
<proteinExistence type="predicted"/>
<evidence type="ECO:0000256" key="1">
    <source>
        <dbReference type="SAM" id="MobiDB-lite"/>
    </source>
</evidence>
<accession>A0A2S4WMH5</accession>
<name>A0A2S4WMH5_9BASI</name>
<sequence>MSEARQSTPPNQTPLGPGPRQSSRIRTPLERPGFIQTHADSRRALQVIVSPSTTGRPSNPPHSQVNVRPGSQQAISESTGDTETSSLLALNQSSQAITTADAPVVGGIVVNLDQDSDDENAKAGSQKSL</sequence>
<dbReference type="VEuPathDB" id="FungiDB:PSHT_00716"/>
<dbReference type="OrthoDB" id="10627485at2759"/>
<dbReference type="Proteomes" id="UP000238274">
    <property type="component" value="Unassembled WGS sequence"/>
</dbReference>
<keyword evidence="3" id="KW-1185">Reference proteome</keyword>
<organism evidence="2 3">
    <name type="scientific">Puccinia striiformis</name>
    <dbReference type="NCBI Taxonomy" id="27350"/>
    <lineage>
        <taxon>Eukaryota</taxon>
        <taxon>Fungi</taxon>
        <taxon>Dikarya</taxon>
        <taxon>Basidiomycota</taxon>
        <taxon>Pucciniomycotina</taxon>
        <taxon>Pucciniomycetes</taxon>
        <taxon>Pucciniales</taxon>
        <taxon>Pucciniaceae</taxon>
        <taxon>Puccinia</taxon>
    </lineage>
</organism>
<evidence type="ECO:0000313" key="3">
    <source>
        <dbReference type="Proteomes" id="UP000238274"/>
    </source>
</evidence>
<reference evidence="3" key="2">
    <citation type="journal article" date="2018" name="BMC Genomics">
        <title>Genomic insights into host adaptation between the wheat stripe rust pathogen (Puccinia striiformis f. sp. tritici) and the barley stripe rust pathogen (Puccinia striiformis f. sp. hordei).</title>
        <authorList>
            <person name="Xia C."/>
            <person name="Wang M."/>
            <person name="Yin C."/>
            <person name="Cornejo O.E."/>
            <person name="Hulbert S.H."/>
            <person name="Chen X."/>
        </authorList>
    </citation>
    <scope>NUCLEOTIDE SEQUENCE [LARGE SCALE GENOMIC DNA]</scope>
    <source>
        <strain evidence="3">93TX-2</strain>
    </source>
</reference>
<feature type="compositionally biased region" description="Polar residues" evidence="1">
    <location>
        <begin position="1"/>
        <end position="25"/>
    </location>
</feature>
<evidence type="ECO:0000313" key="2">
    <source>
        <dbReference type="EMBL" id="POW22986.1"/>
    </source>
</evidence>
<feature type="compositionally biased region" description="Polar residues" evidence="1">
    <location>
        <begin position="49"/>
        <end position="84"/>
    </location>
</feature>
<feature type="region of interest" description="Disordered" evidence="1">
    <location>
        <begin position="1"/>
        <end position="84"/>
    </location>
</feature>
<protein>
    <submittedName>
        <fullName evidence="2">Uncharacterized protein</fullName>
    </submittedName>
</protein>
<reference evidence="2 3" key="1">
    <citation type="submission" date="2017-12" db="EMBL/GenBank/DDBJ databases">
        <title>Gene loss provides genomic basis for host adaptation in cereal stripe rust fungi.</title>
        <authorList>
            <person name="Xia C."/>
        </authorList>
    </citation>
    <scope>NUCLEOTIDE SEQUENCE [LARGE SCALE GENOMIC DNA]</scope>
    <source>
        <strain evidence="2 3">93TX-2</strain>
    </source>
</reference>
<dbReference type="VEuPathDB" id="FungiDB:PSTT_13797"/>
<dbReference type="EMBL" id="PKSM01000005">
    <property type="protein sequence ID" value="POW22986.1"/>
    <property type="molecule type" value="Genomic_DNA"/>
</dbReference>
<reference evidence="3" key="3">
    <citation type="journal article" date="2018" name="Mol. Plant Microbe Interact.">
        <title>Genome sequence resources for the wheat stripe rust pathogen (Puccinia striiformis f. sp. tritici) and the barley stripe rust pathogen (Puccinia striiformis f. sp. hordei).</title>
        <authorList>
            <person name="Xia C."/>
            <person name="Wang M."/>
            <person name="Yin C."/>
            <person name="Cornejo O.E."/>
            <person name="Hulbert S.H."/>
            <person name="Chen X."/>
        </authorList>
    </citation>
    <scope>NUCLEOTIDE SEQUENCE [LARGE SCALE GENOMIC DNA]</scope>
    <source>
        <strain evidence="3">93TX-2</strain>
    </source>
</reference>
<gene>
    <name evidence="2" type="ORF">PSHT_00716</name>
</gene>
<dbReference type="AlphaFoldDB" id="A0A2S4WMH5"/>